<comment type="caution">
    <text evidence="3">The sequence shown here is derived from an EMBL/GenBank/DDBJ whole genome shotgun (WGS) entry which is preliminary data.</text>
</comment>
<feature type="domain" description="ChsH2 rubredoxin-like zinc ribbon" evidence="2">
    <location>
        <begin position="17"/>
        <end position="51"/>
    </location>
</feature>
<dbReference type="InterPro" id="IPR022002">
    <property type="entry name" value="ChsH2_Znr"/>
</dbReference>
<proteinExistence type="predicted"/>
<dbReference type="RefSeq" id="WP_344791999.1">
    <property type="nucleotide sequence ID" value="NZ_BAABBV010000001.1"/>
</dbReference>
<protein>
    <submittedName>
        <fullName evidence="3">OB-fold domain-containing protein</fullName>
    </submittedName>
</protein>
<evidence type="ECO:0000259" key="2">
    <source>
        <dbReference type="Pfam" id="PF12172"/>
    </source>
</evidence>
<dbReference type="PANTHER" id="PTHR34075:SF5">
    <property type="entry name" value="BLR3430 PROTEIN"/>
    <property type="match status" value="1"/>
</dbReference>
<sequence length="152" mass="16871">MSEGPVPEPTPETLPFWEGTARGELRIQRCNECEKFYFYPRPYCPTCLCDDVEWRVVSGRGTLASYNINYKPFPMFKTDRPQVIALVELDEGVRLMSTVVGVEPVPENLPLGLRLKVGFEPRGDQFLPVFSPEEAASVASGGAAASEEEARA</sequence>
<organism evidence="3 4">
    <name type="scientific">Gryllotalpicola daejeonensis</name>
    <dbReference type="NCBI Taxonomy" id="993087"/>
    <lineage>
        <taxon>Bacteria</taxon>
        <taxon>Bacillati</taxon>
        <taxon>Actinomycetota</taxon>
        <taxon>Actinomycetes</taxon>
        <taxon>Micrococcales</taxon>
        <taxon>Microbacteriaceae</taxon>
        <taxon>Gryllotalpicola</taxon>
    </lineage>
</organism>
<dbReference type="EMBL" id="BAABBV010000001">
    <property type="protein sequence ID" value="GAA4163366.1"/>
    <property type="molecule type" value="Genomic_DNA"/>
</dbReference>
<reference evidence="3" key="1">
    <citation type="journal article" date="2014" name="Int. J. Syst. Evol. Microbiol.">
        <title>Complete genome of a new Firmicutes species belonging to the dominant human colonic microbiota ('Ruminococcus bicirculans') reveals two chromosomes and a selective capacity to utilize plant glucans.</title>
        <authorList>
            <consortium name="NISC Comparative Sequencing Program"/>
            <person name="Wegmann U."/>
            <person name="Louis P."/>
            <person name="Goesmann A."/>
            <person name="Henrissat B."/>
            <person name="Duncan S.H."/>
            <person name="Flint H.J."/>
        </authorList>
    </citation>
    <scope>NUCLEOTIDE SEQUENCE</scope>
    <source>
        <strain evidence="3">JCM 17590</strain>
    </source>
</reference>
<accession>A0ABP7ZLQ7</accession>
<dbReference type="Proteomes" id="UP001415169">
    <property type="component" value="Unassembled WGS sequence"/>
</dbReference>
<dbReference type="Pfam" id="PF12172">
    <property type="entry name" value="zf-ChsH2"/>
    <property type="match status" value="1"/>
</dbReference>
<evidence type="ECO:0000259" key="1">
    <source>
        <dbReference type="Pfam" id="PF01796"/>
    </source>
</evidence>
<dbReference type="InterPro" id="IPR052513">
    <property type="entry name" value="Thioester_dehydratase-like"/>
</dbReference>
<keyword evidence="4" id="KW-1185">Reference proteome</keyword>
<evidence type="ECO:0000313" key="3">
    <source>
        <dbReference type="EMBL" id="GAA4163366.1"/>
    </source>
</evidence>
<evidence type="ECO:0000313" key="4">
    <source>
        <dbReference type="Proteomes" id="UP001415169"/>
    </source>
</evidence>
<dbReference type="InterPro" id="IPR002878">
    <property type="entry name" value="ChsH2_C"/>
</dbReference>
<reference evidence="3" key="2">
    <citation type="submission" date="2023-12" db="EMBL/GenBank/DDBJ databases">
        <authorList>
            <person name="Sun Q."/>
            <person name="Inoue M."/>
        </authorList>
    </citation>
    <scope>NUCLEOTIDE SEQUENCE</scope>
    <source>
        <strain evidence="3">JCM 17590</strain>
    </source>
</reference>
<dbReference type="PANTHER" id="PTHR34075">
    <property type="entry name" value="BLR3430 PROTEIN"/>
    <property type="match status" value="1"/>
</dbReference>
<feature type="domain" description="ChsH2 C-terminal OB-fold" evidence="1">
    <location>
        <begin position="54"/>
        <end position="119"/>
    </location>
</feature>
<dbReference type="Gene3D" id="6.10.30.10">
    <property type="match status" value="1"/>
</dbReference>
<gene>
    <name evidence="3" type="ORF">GCM10022286_23730</name>
</gene>
<dbReference type="InterPro" id="IPR012340">
    <property type="entry name" value="NA-bd_OB-fold"/>
</dbReference>
<dbReference type="Pfam" id="PF01796">
    <property type="entry name" value="OB_ChsH2_C"/>
    <property type="match status" value="1"/>
</dbReference>
<name>A0ABP7ZLQ7_9MICO</name>
<dbReference type="SUPFAM" id="SSF50249">
    <property type="entry name" value="Nucleic acid-binding proteins"/>
    <property type="match status" value="1"/>
</dbReference>